<organism evidence="11">
    <name type="scientific">Cyberlindnera fabianii</name>
    <name type="common">Yeast</name>
    <name type="synonym">Hansenula fabianii</name>
    <dbReference type="NCBI Taxonomy" id="36022"/>
    <lineage>
        <taxon>Eukaryota</taxon>
        <taxon>Fungi</taxon>
        <taxon>Dikarya</taxon>
        <taxon>Ascomycota</taxon>
        <taxon>Saccharomycotina</taxon>
        <taxon>Saccharomycetes</taxon>
        <taxon>Phaffomycetales</taxon>
        <taxon>Phaffomycetaceae</taxon>
        <taxon>Cyberlindnera</taxon>
    </lineage>
</organism>
<comment type="cofactor">
    <cofactor evidence="1">
        <name>Mg(2+)</name>
        <dbReference type="ChEBI" id="CHEBI:18420"/>
    </cofactor>
</comment>
<protein>
    <recommendedName>
        <fullName evidence="4">NAD(+) diphosphatase</fullName>
        <ecNumber evidence="4">3.6.1.22</ecNumber>
    </recommendedName>
</protein>
<evidence type="ECO:0000256" key="4">
    <source>
        <dbReference type="ARBA" id="ARBA00012381"/>
    </source>
</evidence>
<dbReference type="EC" id="3.6.1.22" evidence="4"/>
<dbReference type="PhylomeDB" id="A0A061AR51"/>
<evidence type="ECO:0000256" key="6">
    <source>
        <dbReference type="ARBA" id="ARBA00022801"/>
    </source>
</evidence>
<name>A0A061AR51_CYBFA</name>
<dbReference type="GO" id="GO:0035529">
    <property type="term" value="F:NADH pyrophosphatase activity"/>
    <property type="evidence" value="ECO:0007669"/>
    <property type="project" value="TreeGrafter"/>
</dbReference>
<dbReference type="VEuPathDB" id="FungiDB:BON22_2427"/>
<reference evidence="11" key="1">
    <citation type="journal article" date="2014" name="Genome Announc.">
        <title>Genome sequence of the yeast Cyberlindnera fabianii (Hansenula fabianii).</title>
        <authorList>
            <person name="Freel K.C."/>
            <person name="Sarilar V."/>
            <person name="Neuveglise C."/>
            <person name="Devillers H."/>
            <person name="Friedrich A."/>
            <person name="Schacherer J."/>
        </authorList>
    </citation>
    <scope>NUCLEOTIDE SEQUENCE</scope>
    <source>
        <strain evidence="11">YJS4271</strain>
    </source>
</reference>
<keyword evidence="8" id="KW-0520">NAD</keyword>
<dbReference type="Gene3D" id="3.90.79.10">
    <property type="entry name" value="Nucleoside Triphosphate Pyrophosphohydrolase"/>
    <property type="match status" value="1"/>
</dbReference>
<keyword evidence="5" id="KW-0479">Metal-binding</keyword>
<comment type="catalytic activity">
    <reaction evidence="9">
        <text>a 5'-end NAD(+)-phospho-ribonucleoside in mRNA + H2O = a 5'-end phospho-adenosine-phospho-ribonucleoside in mRNA + beta-nicotinamide D-ribonucleotide + 2 H(+)</text>
        <dbReference type="Rhea" id="RHEA:60876"/>
        <dbReference type="Rhea" id="RHEA-COMP:15698"/>
        <dbReference type="Rhea" id="RHEA-COMP:15719"/>
        <dbReference type="ChEBI" id="CHEBI:14649"/>
        <dbReference type="ChEBI" id="CHEBI:15377"/>
        <dbReference type="ChEBI" id="CHEBI:15378"/>
        <dbReference type="ChEBI" id="CHEBI:144029"/>
        <dbReference type="ChEBI" id="CHEBI:144051"/>
    </reaction>
    <physiologicalReaction direction="left-to-right" evidence="9">
        <dbReference type="Rhea" id="RHEA:60877"/>
    </physiologicalReaction>
</comment>
<comment type="cofactor">
    <cofactor evidence="2">
        <name>Zn(2+)</name>
        <dbReference type="ChEBI" id="CHEBI:29105"/>
    </cofactor>
</comment>
<dbReference type="GO" id="GO:0005777">
    <property type="term" value="C:peroxisome"/>
    <property type="evidence" value="ECO:0007669"/>
    <property type="project" value="TreeGrafter"/>
</dbReference>
<evidence type="ECO:0000256" key="1">
    <source>
        <dbReference type="ARBA" id="ARBA00001946"/>
    </source>
</evidence>
<dbReference type="AlphaFoldDB" id="A0A061AR51"/>
<dbReference type="GO" id="GO:0019677">
    <property type="term" value="P:NAD+ catabolic process"/>
    <property type="evidence" value="ECO:0007669"/>
    <property type="project" value="TreeGrafter"/>
</dbReference>
<dbReference type="InterPro" id="IPR049734">
    <property type="entry name" value="NudC-like_C"/>
</dbReference>
<evidence type="ECO:0000313" key="11">
    <source>
        <dbReference type="EMBL" id="CDR40116.1"/>
    </source>
</evidence>
<dbReference type="InterPro" id="IPR050241">
    <property type="entry name" value="NAD-cap_RNA_hydrolase_NudC"/>
</dbReference>
<dbReference type="SUPFAM" id="SSF55811">
    <property type="entry name" value="Nudix"/>
    <property type="match status" value="1"/>
</dbReference>
<dbReference type="CDD" id="cd03429">
    <property type="entry name" value="NUDIX_NADH_pyrophosphatase_Nudt13"/>
    <property type="match status" value="1"/>
</dbReference>
<dbReference type="InterPro" id="IPR000086">
    <property type="entry name" value="NUDIX_hydrolase_dom"/>
</dbReference>
<dbReference type="GO" id="GO:0005829">
    <property type="term" value="C:cytosol"/>
    <property type="evidence" value="ECO:0007669"/>
    <property type="project" value="TreeGrafter"/>
</dbReference>
<dbReference type="PANTHER" id="PTHR42904">
    <property type="entry name" value="NUDIX HYDROLASE, NUDC SUBFAMILY"/>
    <property type="match status" value="1"/>
</dbReference>
<dbReference type="Pfam" id="PF00293">
    <property type="entry name" value="NUDIX"/>
    <property type="match status" value="1"/>
</dbReference>
<dbReference type="OrthoDB" id="10249612at2759"/>
<dbReference type="Gene3D" id="3.90.79.20">
    <property type="match status" value="1"/>
</dbReference>
<dbReference type="PROSITE" id="PS00893">
    <property type="entry name" value="NUDIX_BOX"/>
    <property type="match status" value="1"/>
</dbReference>
<evidence type="ECO:0000256" key="8">
    <source>
        <dbReference type="ARBA" id="ARBA00023027"/>
    </source>
</evidence>
<evidence type="ECO:0000256" key="7">
    <source>
        <dbReference type="ARBA" id="ARBA00022842"/>
    </source>
</evidence>
<gene>
    <name evidence="11" type="ORF">CYFA0S_04e03928g</name>
</gene>
<evidence type="ECO:0000259" key="10">
    <source>
        <dbReference type="PROSITE" id="PS51462"/>
    </source>
</evidence>
<keyword evidence="7" id="KW-0460">Magnesium</keyword>
<dbReference type="PANTHER" id="PTHR42904:SF6">
    <property type="entry name" value="NAD-CAPPED RNA HYDROLASE NUDT12"/>
    <property type="match status" value="1"/>
</dbReference>
<feature type="domain" description="Nudix hydrolase" evidence="10">
    <location>
        <begin position="237"/>
        <end position="365"/>
    </location>
</feature>
<sequence length="390" mass="44009">MTVLKRLQLVSRPSLVNTWNITRRRHLHTDIYFGTTSLNRHSFLRADPQFIAQAITSPYAKIIFFDNSAPIVDTESSTFVSLDYSTIGSENRSIIDTWVKHNEQKSNSLSSSPVIHFLGLESTRFSPFKYKEYTGTPYFALEVSRHPTLSTRAYSATPTSKSLPTREEVNKYLSYRDANIFAHGKMYLEWLSTTRHCRGCGSTTIPINAGSELRCTSSPEKNCPIKTAKVSNASFPRLDPVLITCVLNSSRTHVLLTRNPHFPKGMYTHIAGFIEPGETIEEAVKREVWEESGLLVDDIKIVRSQPWPYPTNIMIGCVAVVNGDGNGTLNLEHDLELEDAFWCELDTMKKLVKEGELDENLTLLVPGVEYGIPNDTTLANKLFEYVAENY</sequence>
<dbReference type="GO" id="GO:0006742">
    <property type="term" value="P:NADP+ catabolic process"/>
    <property type="evidence" value="ECO:0007669"/>
    <property type="project" value="TreeGrafter"/>
</dbReference>
<dbReference type="InterPro" id="IPR015797">
    <property type="entry name" value="NUDIX_hydrolase-like_dom_sf"/>
</dbReference>
<proteinExistence type="inferred from homology"/>
<dbReference type="PROSITE" id="PS51462">
    <property type="entry name" value="NUDIX"/>
    <property type="match status" value="1"/>
</dbReference>
<evidence type="ECO:0000256" key="5">
    <source>
        <dbReference type="ARBA" id="ARBA00022723"/>
    </source>
</evidence>
<dbReference type="InterPro" id="IPR020084">
    <property type="entry name" value="NUDIX_hydrolase_CS"/>
</dbReference>
<dbReference type="EMBL" id="LK052889">
    <property type="protein sequence ID" value="CDR40116.1"/>
    <property type="molecule type" value="Genomic_DNA"/>
</dbReference>
<evidence type="ECO:0000256" key="3">
    <source>
        <dbReference type="ARBA" id="ARBA00009595"/>
    </source>
</evidence>
<keyword evidence="6" id="KW-0378">Hydrolase</keyword>
<evidence type="ECO:0000256" key="2">
    <source>
        <dbReference type="ARBA" id="ARBA00001947"/>
    </source>
</evidence>
<evidence type="ECO:0000256" key="9">
    <source>
        <dbReference type="ARBA" id="ARBA00023679"/>
    </source>
</evidence>
<dbReference type="GO" id="GO:0046872">
    <property type="term" value="F:metal ion binding"/>
    <property type="evidence" value="ECO:0007669"/>
    <property type="project" value="UniProtKB-KW"/>
</dbReference>
<accession>A0A061AR51</accession>
<comment type="similarity">
    <text evidence="3">Belongs to the Nudix hydrolase family. NudC subfamily.</text>
</comment>